<reference evidence="2" key="1">
    <citation type="submission" date="2019-06" db="EMBL/GenBank/DDBJ databases">
        <title>Draft genome sequence of the griseofulvin-producing fungus Xylaria cubensis strain G536.</title>
        <authorList>
            <person name="Mead M.E."/>
            <person name="Raja H.A."/>
            <person name="Steenwyk J.L."/>
            <person name="Knowles S.L."/>
            <person name="Oberlies N.H."/>
            <person name="Rokas A."/>
        </authorList>
    </citation>
    <scope>NUCLEOTIDE SEQUENCE [LARGE SCALE GENOMIC DNA]</scope>
    <source>
        <strain evidence="2">G536</strain>
    </source>
</reference>
<evidence type="ECO:0000313" key="1">
    <source>
        <dbReference type="EMBL" id="TRX98391.1"/>
    </source>
</evidence>
<dbReference type="Proteomes" id="UP000319160">
    <property type="component" value="Unassembled WGS sequence"/>
</dbReference>
<sequence length="98" mass="11670">MSWCAFYLPEKIQNLITIHPHILEMMWEQWFLVLERHDNGANKWLPLQRREPRDGINVHIRDHLVVEGLVGRLSAYVVKHQRHLNESRDGGTDYEKMG</sequence>
<comment type="caution">
    <text evidence="1">The sequence shown here is derived from an EMBL/GenBank/DDBJ whole genome shotgun (WGS) entry which is preliminary data.</text>
</comment>
<keyword evidence="2" id="KW-1185">Reference proteome</keyword>
<gene>
    <name evidence="1" type="ORF">FHL15_000465</name>
</gene>
<dbReference type="AlphaFoldDB" id="A0A553IDX3"/>
<proteinExistence type="predicted"/>
<evidence type="ECO:0000313" key="2">
    <source>
        <dbReference type="Proteomes" id="UP000319160"/>
    </source>
</evidence>
<dbReference type="EMBL" id="VFLP01000002">
    <property type="protein sequence ID" value="TRX98391.1"/>
    <property type="molecule type" value="Genomic_DNA"/>
</dbReference>
<name>A0A553IDX3_9PEZI</name>
<accession>A0A553IDX3</accession>
<organism evidence="1 2">
    <name type="scientific">Xylaria flabelliformis</name>
    <dbReference type="NCBI Taxonomy" id="2512241"/>
    <lineage>
        <taxon>Eukaryota</taxon>
        <taxon>Fungi</taxon>
        <taxon>Dikarya</taxon>
        <taxon>Ascomycota</taxon>
        <taxon>Pezizomycotina</taxon>
        <taxon>Sordariomycetes</taxon>
        <taxon>Xylariomycetidae</taxon>
        <taxon>Xylariales</taxon>
        <taxon>Xylariaceae</taxon>
        <taxon>Xylaria</taxon>
    </lineage>
</organism>
<protein>
    <submittedName>
        <fullName evidence="1">Uncharacterized protein</fullName>
    </submittedName>
</protein>